<dbReference type="RefSeq" id="WP_161814893.1">
    <property type="nucleotide sequence ID" value="NZ_BLJN01000006.1"/>
</dbReference>
<dbReference type="EC" id="3.2.1.89" evidence="4"/>
<dbReference type="InterPro" id="IPR017853">
    <property type="entry name" value="GH"/>
</dbReference>
<dbReference type="Gene3D" id="3.20.20.80">
    <property type="entry name" value="Glycosidases"/>
    <property type="match status" value="1"/>
</dbReference>
<dbReference type="InterPro" id="IPR011683">
    <property type="entry name" value="Glyco_hydro_53"/>
</dbReference>
<evidence type="ECO:0000256" key="4">
    <source>
        <dbReference type="RuleBase" id="RU361192"/>
    </source>
</evidence>
<dbReference type="GO" id="GO:0015926">
    <property type="term" value="F:glucosidase activity"/>
    <property type="evidence" value="ECO:0007669"/>
    <property type="project" value="InterPro"/>
</dbReference>
<keyword evidence="2 4" id="KW-0378">Hydrolase</keyword>
<evidence type="ECO:0000256" key="2">
    <source>
        <dbReference type="ARBA" id="ARBA00022801"/>
    </source>
</evidence>
<comment type="similarity">
    <text evidence="1 4">Belongs to the glycosyl hydrolase 53 family.</text>
</comment>
<evidence type="ECO:0000313" key="6">
    <source>
        <dbReference type="Proteomes" id="UP000445000"/>
    </source>
</evidence>
<comment type="catalytic activity">
    <reaction evidence="4">
        <text>The enzyme specifically hydrolyzes (1-&gt;4)-beta-D-galactosidic linkages in type I arabinogalactans.</text>
        <dbReference type="EC" id="3.2.1.89"/>
    </reaction>
</comment>
<dbReference type="EMBL" id="BLJN01000006">
    <property type="protein sequence ID" value="GFE83246.1"/>
    <property type="molecule type" value="Genomic_DNA"/>
</dbReference>
<dbReference type="PANTHER" id="PTHR34983:SF2">
    <property type="entry name" value="ENDO-BETA-1,4-GALACTANASE"/>
    <property type="match status" value="1"/>
</dbReference>
<dbReference type="GO" id="GO:0031218">
    <property type="term" value="F:arabinogalactan endo-1,4-beta-galactosidase activity"/>
    <property type="evidence" value="ECO:0007669"/>
    <property type="project" value="UniProtKB-EC"/>
</dbReference>
<evidence type="ECO:0000313" key="5">
    <source>
        <dbReference type="EMBL" id="GFE83246.1"/>
    </source>
</evidence>
<evidence type="ECO:0000256" key="3">
    <source>
        <dbReference type="ARBA" id="ARBA00023295"/>
    </source>
</evidence>
<dbReference type="Pfam" id="PF07745">
    <property type="entry name" value="Glyco_hydro_53"/>
    <property type="match status" value="1"/>
</dbReference>
<protein>
    <recommendedName>
        <fullName evidence="4">Arabinogalactan endo-beta-1,4-galactanase</fullName>
        <ecNumber evidence="4">3.2.1.89</ecNumber>
    </recommendedName>
</protein>
<dbReference type="SUPFAM" id="SSF51445">
    <property type="entry name" value="(Trans)glycosidases"/>
    <property type="match status" value="1"/>
</dbReference>
<keyword evidence="3 4" id="KW-0326">Glycosidase</keyword>
<organism evidence="5 6">
    <name type="scientific">Steroidobacter agaridevorans</name>
    <dbReference type="NCBI Taxonomy" id="2695856"/>
    <lineage>
        <taxon>Bacteria</taxon>
        <taxon>Pseudomonadati</taxon>
        <taxon>Pseudomonadota</taxon>
        <taxon>Gammaproteobacteria</taxon>
        <taxon>Steroidobacterales</taxon>
        <taxon>Steroidobacteraceae</taxon>
        <taxon>Steroidobacter</taxon>
    </lineage>
</organism>
<proteinExistence type="inferred from homology"/>
<dbReference type="Proteomes" id="UP000445000">
    <property type="component" value="Unassembled WGS sequence"/>
</dbReference>
<sequence length="380" mass="42348">MHGTQQIAPKLARWAALLAIVTGGTWAEAPQGYYLGADLSYVNEMEDCGVVYRVAGKPADPFALLKSRGANLVRVRLWNDARWTPYSNLADVKKTIRRSRRAGMQVLLDFHYSDDWADGEKQIIPKAWAHIADPDALAQALYDFTLQTLRELDRDGLMPELVQVGNETNGEILSTLERAKEPIDWARNAKLFNAGIRAVRDAGAKSSIKPRVMLHIAQPENVEPWFAAAKAAGVTDFDLIGISYYRRWSTQDLDGLYAVVRRLRQNYRADVLVVEAAYPWTLENADQSANLLGSDTLIEGYPATPSGQRRYLIDLAQRVIANGGVGVVYWEPGWLSSKCKTRWATGSAWDNATLFDHRGDLLPGADFFGFPYVFSKQAAP</sequence>
<accession>A0A829YL63</accession>
<comment type="caution">
    <text evidence="5">The sequence shown here is derived from an EMBL/GenBank/DDBJ whole genome shotgun (WGS) entry which is preliminary data.</text>
</comment>
<evidence type="ECO:0000256" key="1">
    <source>
        <dbReference type="ARBA" id="ARBA00010687"/>
    </source>
</evidence>
<keyword evidence="6" id="KW-1185">Reference proteome</keyword>
<gene>
    <name evidence="5" type="primary">galA</name>
    <name evidence="5" type="ORF">GCM10011487_52460</name>
</gene>
<reference evidence="6" key="1">
    <citation type="submission" date="2020-01" db="EMBL/GenBank/DDBJ databases">
        <title>'Steroidobacter agaridevorans' sp. nov., agar-degrading bacteria isolated from rhizosphere soils.</title>
        <authorList>
            <person name="Ikenaga M."/>
            <person name="Kataoka M."/>
            <person name="Murouchi A."/>
            <person name="Katsuragi S."/>
            <person name="Sakai M."/>
        </authorList>
    </citation>
    <scope>NUCLEOTIDE SEQUENCE [LARGE SCALE GENOMIC DNA]</scope>
    <source>
        <strain evidence="6">YU21-B</strain>
    </source>
</reference>
<dbReference type="GO" id="GO:0045490">
    <property type="term" value="P:pectin catabolic process"/>
    <property type="evidence" value="ECO:0007669"/>
    <property type="project" value="TreeGrafter"/>
</dbReference>
<dbReference type="PANTHER" id="PTHR34983">
    <property type="entry name" value="ARABINOGALACTAN ENDO-BETA-1,4-GALACTANASE A"/>
    <property type="match status" value="1"/>
</dbReference>
<dbReference type="AlphaFoldDB" id="A0A829YL63"/>
<name>A0A829YL63_9GAMM</name>